<reference evidence="8 9" key="1">
    <citation type="submission" date="2014-04" db="EMBL/GenBank/DDBJ databases">
        <authorList>
            <consortium name="DOE Joint Genome Institute"/>
            <person name="Kuo A."/>
            <person name="Kohler A."/>
            <person name="Nagy L.G."/>
            <person name="Floudas D."/>
            <person name="Copeland A."/>
            <person name="Barry K.W."/>
            <person name="Cichocki N."/>
            <person name="Veneault-Fourrey C."/>
            <person name="LaButti K."/>
            <person name="Lindquist E.A."/>
            <person name="Lipzen A."/>
            <person name="Lundell T."/>
            <person name="Morin E."/>
            <person name="Murat C."/>
            <person name="Sun H."/>
            <person name="Tunlid A."/>
            <person name="Henrissat B."/>
            <person name="Grigoriev I.V."/>
            <person name="Hibbett D.S."/>
            <person name="Martin F."/>
            <person name="Nordberg H.P."/>
            <person name="Cantor M.N."/>
            <person name="Hua S.X."/>
        </authorList>
    </citation>
    <scope>NUCLEOTIDE SEQUENCE [LARGE SCALE GENOMIC DNA]</scope>
    <source>
        <strain evidence="8 9">LaAM-08-1</strain>
    </source>
</reference>
<keyword evidence="5" id="KW-0520">NAD</keyword>
<proteinExistence type="inferred from homology"/>
<feature type="region of interest" description="Disordered" evidence="7">
    <location>
        <begin position="1"/>
        <end position="43"/>
    </location>
</feature>
<comment type="similarity">
    <text evidence="2">Belongs to the KptA/TPT1 family.</text>
</comment>
<evidence type="ECO:0000256" key="2">
    <source>
        <dbReference type="ARBA" id="ARBA00009836"/>
    </source>
</evidence>
<evidence type="ECO:0000256" key="4">
    <source>
        <dbReference type="ARBA" id="ARBA00022679"/>
    </source>
</evidence>
<dbReference type="Gene3D" id="3.20.170.30">
    <property type="match status" value="1"/>
</dbReference>
<keyword evidence="4" id="KW-0808">Transferase</keyword>
<evidence type="ECO:0000256" key="5">
    <source>
        <dbReference type="ARBA" id="ARBA00023027"/>
    </source>
</evidence>
<dbReference type="GO" id="GO:0006388">
    <property type="term" value="P:tRNA splicing, via endonucleolytic cleavage and ligation"/>
    <property type="evidence" value="ECO:0007669"/>
    <property type="project" value="TreeGrafter"/>
</dbReference>
<evidence type="ECO:0000256" key="7">
    <source>
        <dbReference type="SAM" id="MobiDB-lite"/>
    </source>
</evidence>
<organism evidence="8 9">
    <name type="scientific">Laccaria amethystina LaAM-08-1</name>
    <dbReference type="NCBI Taxonomy" id="1095629"/>
    <lineage>
        <taxon>Eukaryota</taxon>
        <taxon>Fungi</taxon>
        <taxon>Dikarya</taxon>
        <taxon>Basidiomycota</taxon>
        <taxon>Agaricomycotina</taxon>
        <taxon>Agaricomycetes</taxon>
        <taxon>Agaricomycetidae</taxon>
        <taxon>Agaricales</taxon>
        <taxon>Agaricineae</taxon>
        <taxon>Hydnangiaceae</taxon>
        <taxon>Laccaria</taxon>
    </lineage>
</organism>
<dbReference type="STRING" id="1095629.A0A0C9XTP4"/>
<dbReference type="InterPro" id="IPR002745">
    <property type="entry name" value="Ptrans_KptA/Tpt1"/>
</dbReference>
<dbReference type="SUPFAM" id="SSF56399">
    <property type="entry name" value="ADP-ribosylation"/>
    <property type="match status" value="1"/>
</dbReference>
<reference evidence="9" key="2">
    <citation type="submission" date="2015-01" db="EMBL/GenBank/DDBJ databases">
        <title>Evolutionary Origins and Diversification of the Mycorrhizal Mutualists.</title>
        <authorList>
            <consortium name="DOE Joint Genome Institute"/>
            <consortium name="Mycorrhizal Genomics Consortium"/>
            <person name="Kohler A."/>
            <person name="Kuo A."/>
            <person name="Nagy L.G."/>
            <person name="Floudas D."/>
            <person name="Copeland A."/>
            <person name="Barry K.W."/>
            <person name="Cichocki N."/>
            <person name="Veneault-Fourrey C."/>
            <person name="LaButti K."/>
            <person name="Lindquist E.A."/>
            <person name="Lipzen A."/>
            <person name="Lundell T."/>
            <person name="Morin E."/>
            <person name="Murat C."/>
            <person name="Riley R."/>
            <person name="Ohm R."/>
            <person name="Sun H."/>
            <person name="Tunlid A."/>
            <person name="Henrissat B."/>
            <person name="Grigoriev I.V."/>
            <person name="Hibbett D.S."/>
            <person name="Martin F."/>
        </authorList>
    </citation>
    <scope>NUCLEOTIDE SEQUENCE [LARGE SCALE GENOMIC DNA]</scope>
    <source>
        <strain evidence="9">LaAM-08-1</strain>
    </source>
</reference>
<gene>
    <name evidence="8" type="ORF">K443DRAFT_92073</name>
</gene>
<accession>A0A0C9XTP4</accession>
<dbReference type="GO" id="GO:0000215">
    <property type="term" value="F:tRNA 2'-phosphotransferase activity"/>
    <property type="evidence" value="ECO:0007669"/>
    <property type="project" value="UniProtKB-EC"/>
</dbReference>
<evidence type="ECO:0000256" key="6">
    <source>
        <dbReference type="ARBA" id="ARBA00047949"/>
    </source>
</evidence>
<dbReference type="PANTHER" id="PTHR12684">
    <property type="entry name" value="PUTATIVE PHOSPHOTRANSFERASE"/>
    <property type="match status" value="1"/>
</dbReference>
<dbReference type="InterPro" id="IPR042081">
    <property type="entry name" value="RNA_2'-PTrans_C"/>
</dbReference>
<dbReference type="EC" id="2.7.1.160" evidence="3"/>
<comment type="function">
    <text evidence="1">Catalyzes the last step of tRNA splicing, the transfer of the splice junction 2'-phosphate from ligated tRNA to NAD to produce ADP-ribose 1''-2'' cyclic phosphate.</text>
</comment>
<evidence type="ECO:0000313" key="9">
    <source>
        <dbReference type="Proteomes" id="UP000054477"/>
    </source>
</evidence>
<protein>
    <recommendedName>
        <fullName evidence="3">2'-phosphotransferase</fullName>
        <ecNumber evidence="3">2.7.1.160</ecNumber>
    </recommendedName>
</protein>
<name>A0A0C9XTP4_9AGAR</name>
<comment type="catalytic activity">
    <reaction evidence="6">
        <text>2'-phospho-[ligated tRNA] + NAD(+) = mature tRNA + ADP-alpha-D-ribose 1'',2''-cyclic phosphate + nicotinamide</text>
        <dbReference type="Rhea" id="RHEA:23324"/>
        <dbReference type="Rhea" id="RHEA-COMP:11106"/>
        <dbReference type="Rhea" id="RHEA-COMP:11107"/>
        <dbReference type="ChEBI" id="CHEBI:17154"/>
        <dbReference type="ChEBI" id="CHEBI:57540"/>
        <dbReference type="ChEBI" id="CHEBI:76596"/>
        <dbReference type="ChEBI" id="CHEBI:82883"/>
        <dbReference type="ChEBI" id="CHEBI:85027"/>
        <dbReference type="EC" id="2.7.1.160"/>
    </reaction>
</comment>
<sequence>MASSSDKPPRVRTKRTNNPSNPNPKPKQPHQTSSKLRGLEKDSPEVRISKTLSWLLRHGAQGEGLAMRKDGYVKVEDLLQHPKLNNQGLDLDKIREIVGKDSKQRYDLISETNTTHFAASNAGASTEPSPGDASVWWIRARQGHSLKTVELDLKPILSAADISTGVAVHGTTLAAWESISKQGLSKMRRNHIHLAQGLPGHNGVISGMRSSSQIFIYINIQAALSTGIQFFFSDNGVVLTAGDDKGFLKPEFFLRVENAKRQALPGWEGPAL</sequence>
<dbReference type="OrthoDB" id="419694at2759"/>
<dbReference type="Pfam" id="PF01885">
    <property type="entry name" value="PTS_2-RNA"/>
    <property type="match status" value="1"/>
</dbReference>
<evidence type="ECO:0000313" key="8">
    <source>
        <dbReference type="EMBL" id="KIK05024.1"/>
    </source>
</evidence>
<dbReference type="HOGENOM" id="CLU_052998_1_0_1"/>
<keyword evidence="9" id="KW-1185">Reference proteome</keyword>
<dbReference type="AlphaFoldDB" id="A0A0C9XTP4"/>
<dbReference type="InterPro" id="IPR042080">
    <property type="entry name" value="RNA_2'-PTrans_N"/>
</dbReference>
<evidence type="ECO:0000256" key="1">
    <source>
        <dbReference type="ARBA" id="ARBA00003343"/>
    </source>
</evidence>
<dbReference type="EMBL" id="KN838564">
    <property type="protein sequence ID" value="KIK05024.1"/>
    <property type="molecule type" value="Genomic_DNA"/>
</dbReference>
<dbReference type="Gene3D" id="1.10.10.970">
    <property type="entry name" value="RNA 2'-phosphotransferase, Tpt1/KptA family, N-terminal domain"/>
    <property type="match status" value="1"/>
</dbReference>
<evidence type="ECO:0000256" key="3">
    <source>
        <dbReference type="ARBA" id="ARBA00012007"/>
    </source>
</evidence>
<dbReference type="PANTHER" id="PTHR12684:SF2">
    <property type="entry name" value="TRNA 2'-PHOSPHOTRANSFERASE 1"/>
    <property type="match status" value="1"/>
</dbReference>
<dbReference type="Proteomes" id="UP000054477">
    <property type="component" value="Unassembled WGS sequence"/>
</dbReference>